<protein>
    <submittedName>
        <fullName evidence="2">Uncharacterized protein</fullName>
    </submittedName>
</protein>
<dbReference type="EMBL" id="PNBA02000001">
    <property type="protein sequence ID" value="KAG6437367.1"/>
    <property type="molecule type" value="Genomic_DNA"/>
</dbReference>
<keyword evidence="3" id="KW-1185">Reference proteome</keyword>
<evidence type="ECO:0000313" key="2">
    <source>
        <dbReference type="EMBL" id="KAG6437367.1"/>
    </source>
</evidence>
<evidence type="ECO:0000313" key="3">
    <source>
        <dbReference type="Proteomes" id="UP000298416"/>
    </source>
</evidence>
<feature type="compositionally biased region" description="Polar residues" evidence="1">
    <location>
        <begin position="17"/>
        <end position="26"/>
    </location>
</feature>
<reference evidence="2" key="2">
    <citation type="submission" date="2020-08" db="EMBL/GenBank/DDBJ databases">
        <title>Plant Genome Project.</title>
        <authorList>
            <person name="Zhang R.-G."/>
        </authorList>
    </citation>
    <scope>NUCLEOTIDE SEQUENCE</scope>
    <source>
        <strain evidence="2">Huo1</strain>
        <tissue evidence="2">Leaf</tissue>
    </source>
</reference>
<comment type="caution">
    <text evidence="2">The sequence shown here is derived from an EMBL/GenBank/DDBJ whole genome shotgun (WGS) entry which is preliminary data.</text>
</comment>
<sequence length="93" mass="9974">MQTTTSRGLARKLKTAGSDSASSPNPITKPPNDPTSKAIDRRLPPPEDQGAAELMRVMEAKKQLKAMAAEHGGDPKRLSAGGANEIRIVRERN</sequence>
<dbReference type="Proteomes" id="UP000298416">
    <property type="component" value="Unassembled WGS sequence"/>
</dbReference>
<accession>A0A8X9ACP7</accession>
<feature type="region of interest" description="Disordered" evidence="1">
    <location>
        <begin position="1"/>
        <end position="49"/>
    </location>
</feature>
<name>A0A8X9ACP7_SALSN</name>
<proteinExistence type="predicted"/>
<feature type="region of interest" description="Disordered" evidence="1">
    <location>
        <begin position="64"/>
        <end position="93"/>
    </location>
</feature>
<reference evidence="2" key="1">
    <citation type="submission" date="2018-01" db="EMBL/GenBank/DDBJ databases">
        <authorList>
            <person name="Mao J.F."/>
        </authorList>
    </citation>
    <scope>NUCLEOTIDE SEQUENCE</scope>
    <source>
        <strain evidence="2">Huo1</strain>
        <tissue evidence="2">Leaf</tissue>
    </source>
</reference>
<organism evidence="2">
    <name type="scientific">Salvia splendens</name>
    <name type="common">Scarlet sage</name>
    <dbReference type="NCBI Taxonomy" id="180675"/>
    <lineage>
        <taxon>Eukaryota</taxon>
        <taxon>Viridiplantae</taxon>
        <taxon>Streptophyta</taxon>
        <taxon>Embryophyta</taxon>
        <taxon>Tracheophyta</taxon>
        <taxon>Spermatophyta</taxon>
        <taxon>Magnoliopsida</taxon>
        <taxon>eudicotyledons</taxon>
        <taxon>Gunneridae</taxon>
        <taxon>Pentapetalae</taxon>
        <taxon>asterids</taxon>
        <taxon>lamiids</taxon>
        <taxon>Lamiales</taxon>
        <taxon>Lamiaceae</taxon>
        <taxon>Nepetoideae</taxon>
        <taxon>Mentheae</taxon>
        <taxon>Salviinae</taxon>
        <taxon>Salvia</taxon>
        <taxon>Salvia subgen. Calosphace</taxon>
        <taxon>core Calosphace</taxon>
    </lineage>
</organism>
<evidence type="ECO:0000256" key="1">
    <source>
        <dbReference type="SAM" id="MobiDB-lite"/>
    </source>
</evidence>
<dbReference type="AlphaFoldDB" id="A0A8X9ACP7"/>
<gene>
    <name evidence="2" type="ORF">SASPL_102282</name>
</gene>